<dbReference type="InterPro" id="IPR029060">
    <property type="entry name" value="PIN-like_dom_sf"/>
</dbReference>
<dbReference type="KEGG" id="fcm:BIW12_03700"/>
<dbReference type="Gene3D" id="3.40.50.1010">
    <property type="entry name" value="5'-nuclease"/>
    <property type="match status" value="1"/>
</dbReference>
<evidence type="ECO:0000313" key="2">
    <source>
        <dbReference type="EMBL" id="APA00857.1"/>
    </source>
</evidence>
<keyword evidence="3" id="KW-1185">Reference proteome</keyword>
<protein>
    <submittedName>
        <fullName evidence="2">Twitching motility protein PilT</fullName>
    </submittedName>
</protein>
<dbReference type="Pfam" id="PF13470">
    <property type="entry name" value="PIN_3"/>
    <property type="match status" value="1"/>
</dbReference>
<dbReference type="RefSeq" id="WP_071186113.1">
    <property type="nucleotide sequence ID" value="NZ_CP017774.1"/>
</dbReference>
<sequence length="142" mass="16387">MVFNQIFLDTNILVDIVANRKPFSKDAIEIFDHCQRKKIKMYSTSISIANLHYIAKKIVDEKELRSIIDDLLDTISIIPITETILRKSLKSSHKDFEDAIQITAAQSIHNMDCIVTRDLKDFKNSEIKVFTPDEFLTKTTIL</sequence>
<proteinExistence type="predicted"/>
<organism evidence="2 3">
    <name type="scientific">Flavobacterium commune</name>
    <dbReference type="NCBI Taxonomy" id="1306519"/>
    <lineage>
        <taxon>Bacteria</taxon>
        <taxon>Pseudomonadati</taxon>
        <taxon>Bacteroidota</taxon>
        <taxon>Flavobacteriia</taxon>
        <taxon>Flavobacteriales</taxon>
        <taxon>Flavobacteriaceae</taxon>
        <taxon>Flavobacterium</taxon>
    </lineage>
</organism>
<dbReference type="AlphaFoldDB" id="A0A1D9PE49"/>
<feature type="domain" description="PIN" evidence="1">
    <location>
        <begin position="6"/>
        <end position="119"/>
    </location>
</feature>
<evidence type="ECO:0000313" key="3">
    <source>
        <dbReference type="Proteomes" id="UP000178198"/>
    </source>
</evidence>
<evidence type="ECO:0000259" key="1">
    <source>
        <dbReference type="Pfam" id="PF13470"/>
    </source>
</evidence>
<dbReference type="SUPFAM" id="SSF88723">
    <property type="entry name" value="PIN domain-like"/>
    <property type="match status" value="1"/>
</dbReference>
<dbReference type="STRING" id="1306519.BIW12_03700"/>
<dbReference type="InterPro" id="IPR002716">
    <property type="entry name" value="PIN_dom"/>
</dbReference>
<reference evidence="2 3" key="1">
    <citation type="submission" date="2016-10" db="EMBL/GenBank/DDBJ databases">
        <title>Complete Genome Sequence of Flavobacterium sp. PK15.</title>
        <authorList>
            <person name="Ekwe A."/>
            <person name="Kim S.B."/>
        </authorList>
    </citation>
    <scope>NUCLEOTIDE SEQUENCE [LARGE SCALE GENOMIC DNA]</scope>
    <source>
        <strain evidence="2 3">PK15</strain>
    </source>
</reference>
<accession>A0A1D9PE49</accession>
<name>A0A1D9PE49_9FLAO</name>
<dbReference type="CDD" id="cd09881">
    <property type="entry name" value="PIN_VapC4-5_FitB-like"/>
    <property type="match status" value="1"/>
</dbReference>
<dbReference type="OrthoDB" id="1148871at2"/>
<dbReference type="EMBL" id="CP017774">
    <property type="protein sequence ID" value="APA00857.1"/>
    <property type="molecule type" value="Genomic_DNA"/>
</dbReference>
<dbReference type="Proteomes" id="UP000178198">
    <property type="component" value="Chromosome"/>
</dbReference>
<gene>
    <name evidence="2" type="ORF">BIW12_03700</name>
</gene>